<evidence type="ECO:0000259" key="7">
    <source>
        <dbReference type="PROSITE" id="PS51352"/>
    </source>
</evidence>
<feature type="active site" description="Cysteine sulfenic acid (-SOH) intermediate; for peroxidase activity" evidence="6">
    <location>
        <position position="50"/>
    </location>
</feature>
<dbReference type="EMBL" id="FNIZ01000025">
    <property type="protein sequence ID" value="SDP63315.1"/>
    <property type="molecule type" value="Genomic_DNA"/>
</dbReference>
<evidence type="ECO:0000313" key="9">
    <source>
        <dbReference type="Proteomes" id="UP000198860"/>
    </source>
</evidence>
<evidence type="ECO:0000256" key="4">
    <source>
        <dbReference type="ARBA" id="ARBA00023157"/>
    </source>
</evidence>
<evidence type="ECO:0000256" key="2">
    <source>
        <dbReference type="ARBA" id="ARBA00022862"/>
    </source>
</evidence>
<name>A0A1H0UBD3_HALAD</name>
<keyword evidence="9" id="KW-1185">Reference proteome</keyword>
<dbReference type="InterPro" id="IPR050455">
    <property type="entry name" value="Tpx_Peroxidase_subfamily"/>
</dbReference>
<dbReference type="InterPro" id="IPR036249">
    <property type="entry name" value="Thioredoxin-like_sf"/>
</dbReference>
<keyword evidence="2" id="KW-0049">Antioxidant</keyword>
<dbReference type="RefSeq" id="WP_089654477.1">
    <property type="nucleotide sequence ID" value="NZ_FNIZ01000025.1"/>
</dbReference>
<dbReference type="PANTHER" id="PTHR43110:SF1">
    <property type="entry name" value="THIOL PEROXIDASE"/>
    <property type="match status" value="1"/>
</dbReference>
<dbReference type="Gene3D" id="3.40.30.10">
    <property type="entry name" value="Glutaredoxin"/>
    <property type="match status" value="1"/>
</dbReference>
<dbReference type="InterPro" id="IPR024706">
    <property type="entry name" value="Peroxiredoxin_AhpC-typ"/>
</dbReference>
<evidence type="ECO:0000256" key="5">
    <source>
        <dbReference type="ARBA" id="ARBA00023284"/>
    </source>
</evidence>
<evidence type="ECO:0000313" key="8">
    <source>
        <dbReference type="EMBL" id="SDP63315.1"/>
    </source>
</evidence>
<organism evidence="8 9">
    <name type="scientific">Halobacillus aidingensis</name>
    <dbReference type="NCBI Taxonomy" id="240303"/>
    <lineage>
        <taxon>Bacteria</taxon>
        <taxon>Bacillati</taxon>
        <taxon>Bacillota</taxon>
        <taxon>Bacilli</taxon>
        <taxon>Bacillales</taxon>
        <taxon>Bacillaceae</taxon>
        <taxon>Halobacillus</taxon>
    </lineage>
</organism>
<evidence type="ECO:0000256" key="1">
    <source>
        <dbReference type="ARBA" id="ARBA00022559"/>
    </source>
</evidence>
<sequence length="171" mass="19889">MPDLQLGDRIPNFYLPSTEGKNYLFENFMQEHENKWHLIVFFRGSWSPICIEELEKLEDSKVELENQNLQTTAISTDYLEDLKNLVRKNNLTFPVLSDEYVTVIEAFGVFLHKTEAPYEDHGVHGEPAYFIINEDGQLMYQHKQTSPFGRPSPEALVKITKYISNHLKAKP</sequence>
<protein>
    <submittedName>
        <fullName evidence="8">Peroxiredoxin</fullName>
    </submittedName>
</protein>
<dbReference type="InterPro" id="IPR000866">
    <property type="entry name" value="AhpC/TSA"/>
</dbReference>
<keyword evidence="5" id="KW-0676">Redox-active center</keyword>
<proteinExistence type="predicted"/>
<dbReference type="SUPFAM" id="SSF52833">
    <property type="entry name" value="Thioredoxin-like"/>
    <property type="match status" value="1"/>
</dbReference>
<evidence type="ECO:0000256" key="3">
    <source>
        <dbReference type="ARBA" id="ARBA00023002"/>
    </source>
</evidence>
<gene>
    <name evidence="8" type="ORF">SAMN05421677_12517</name>
</gene>
<dbReference type="OrthoDB" id="9809746at2"/>
<evidence type="ECO:0000256" key="6">
    <source>
        <dbReference type="PIRSR" id="PIRSR000239-1"/>
    </source>
</evidence>
<feature type="domain" description="Thioredoxin" evidence="7">
    <location>
        <begin position="4"/>
        <end position="165"/>
    </location>
</feature>
<reference evidence="9" key="1">
    <citation type="submission" date="2016-10" db="EMBL/GenBank/DDBJ databases">
        <authorList>
            <person name="Varghese N."/>
            <person name="Submissions S."/>
        </authorList>
    </citation>
    <scope>NUCLEOTIDE SEQUENCE [LARGE SCALE GENOMIC DNA]</scope>
    <source>
        <strain evidence="9">CGMCC 1.3703</strain>
    </source>
</reference>
<accession>A0A1H0UBD3</accession>
<dbReference type="Pfam" id="PF00578">
    <property type="entry name" value="AhpC-TSA"/>
    <property type="match status" value="1"/>
</dbReference>
<dbReference type="PIRSF" id="PIRSF000239">
    <property type="entry name" value="AHPC"/>
    <property type="match status" value="1"/>
</dbReference>
<dbReference type="AlphaFoldDB" id="A0A1H0UBD3"/>
<dbReference type="PANTHER" id="PTHR43110">
    <property type="entry name" value="THIOL PEROXIDASE"/>
    <property type="match status" value="1"/>
</dbReference>
<dbReference type="GO" id="GO:0004601">
    <property type="term" value="F:peroxidase activity"/>
    <property type="evidence" value="ECO:0007669"/>
    <property type="project" value="UniProtKB-KW"/>
</dbReference>
<dbReference type="STRING" id="240303.SAMN05421677_12517"/>
<dbReference type="PROSITE" id="PS51352">
    <property type="entry name" value="THIOREDOXIN_2"/>
    <property type="match status" value="1"/>
</dbReference>
<keyword evidence="3" id="KW-0560">Oxidoreductase</keyword>
<keyword evidence="1" id="KW-0575">Peroxidase</keyword>
<dbReference type="Proteomes" id="UP000198860">
    <property type="component" value="Unassembled WGS sequence"/>
</dbReference>
<dbReference type="InterPro" id="IPR013766">
    <property type="entry name" value="Thioredoxin_domain"/>
</dbReference>
<keyword evidence="4" id="KW-1015">Disulfide bond</keyword>